<evidence type="ECO:0000313" key="2">
    <source>
        <dbReference type="Proteomes" id="UP000034181"/>
    </source>
</evidence>
<dbReference type="SUPFAM" id="SSF51395">
    <property type="entry name" value="FMN-linked oxidoreductases"/>
    <property type="match status" value="1"/>
</dbReference>
<sequence>MFENRVSDILRRIDPMGRLIVDVLGSILPSPLILGSGTLVEQPQRVRPFLLAGAGAVVPRTTRKVMERKTHPIPHLYQVGTRRNPLMLNAEWTGSDLEFWRPYLADLAETKQVIMSISGRDIDGCVEVCRELDKYKGAWVYLEINISCAHSNDLHGMIARNSEHITRLISSIKDAGVTAPIALKMGHSVKYPF</sequence>
<proteinExistence type="predicted"/>
<accession>A0A0G0KDX6</accession>
<evidence type="ECO:0000313" key="1">
    <source>
        <dbReference type="EMBL" id="KKQ73675.1"/>
    </source>
</evidence>
<dbReference type="Gene3D" id="3.20.20.70">
    <property type="entry name" value="Aldolase class I"/>
    <property type="match status" value="1"/>
</dbReference>
<reference evidence="1 2" key="1">
    <citation type="journal article" date="2015" name="Nature">
        <title>rRNA introns, odd ribosomes, and small enigmatic genomes across a large radiation of phyla.</title>
        <authorList>
            <person name="Brown C.T."/>
            <person name="Hug L.A."/>
            <person name="Thomas B.C."/>
            <person name="Sharon I."/>
            <person name="Castelle C.J."/>
            <person name="Singh A."/>
            <person name="Wilkins M.J."/>
            <person name="Williams K.H."/>
            <person name="Banfield J.F."/>
        </authorList>
    </citation>
    <scope>NUCLEOTIDE SEQUENCE [LARGE SCALE GENOMIC DNA]</scope>
</reference>
<gene>
    <name evidence="1" type="ORF">US96_C0056G0001</name>
</gene>
<dbReference type="AlphaFoldDB" id="A0A0G0KDX6"/>
<comment type="caution">
    <text evidence="1">The sequence shown here is derived from an EMBL/GenBank/DDBJ whole genome shotgun (WGS) entry which is preliminary data.</text>
</comment>
<dbReference type="Proteomes" id="UP000034181">
    <property type="component" value="Unassembled WGS sequence"/>
</dbReference>
<dbReference type="EMBL" id="LBUZ01000056">
    <property type="protein sequence ID" value="KKQ73675.1"/>
    <property type="molecule type" value="Genomic_DNA"/>
</dbReference>
<dbReference type="InterPro" id="IPR013785">
    <property type="entry name" value="Aldolase_TIM"/>
</dbReference>
<name>A0A0G0KDX6_9BACT</name>
<protein>
    <submittedName>
        <fullName evidence="1">Dihydroorotate dehydrogenase PyrD</fullName>
    </submittedName>
</protein>
<organism evidence="1 2">
    <name type="scientific">Candidatus Woesebacteria bacterium GW2011_GWB1_38_5b</name>
    <dbReference type="NCBI Taxonomy" id="1618569"/>
    <lineage>
        <taxon>Bacteria</taxon>
        <taxon>Candidatus Woeseibacteriota</taxon>
    </lineage>
</organism>